<dbReference type="PANTHER" id="PTHR35046">
    <property type="entry name" value="ZINC KNUCKLE (CCHC-TYPE) FAMILY PROTEIN"/>
    <property type="match status" value="1"/>
</dbReference>
<sequence>EKVSMDFIIGLPKSKGKSVILLAVDRLTKHAHFCELSHHFKASTISIAFIETIQKIHGNPKIIVSDIDPIFTRQFWTKLFSFLGTKLDYISSYHPHFNGKTEIVNKCLKCYLHFCVSDKQIQWVKWLPLAE</sequence>
<dbReference type="AlphaFoldDB" id="Q9M6T2"/>
<feature type="domain" description="Integrase catalytic" evidence="1">
    <location>
        <begin position="1"/>
        <end position="131"/>
    </location>
</feature>
<dbReference type="GO" id="GO:0003676">
    <property type="term" value="F:nucleic acid binding"/>
    <property type="evidence" value="ECO:0007669"/>
    <property type="project" value="InterPro"/>
</dbReference>
<gene>
    <name evidence="2" type="primary">pol</name>
</gene>
<dbReference type="SUPFAM" id="SSF53098">
    <property type="entry name" value="Ribonuclease H-like"/>
    <property type="match status" value="1"/>
</dbReference>
<dbReference type="PANTHER" id="PTHR35046:SF26">
    <property type="entry name" value="RNA-DIRECTED DNA POLYMERASE"/>
    <property type="match status" value="1"/>
</dbReference>
<dbReference type="Gene3D" id="3.30.420.10">
    <property type="entry name" value="Ribonuclease H-like superfamily/Ribonuclease H"/>
    <property type="match status" value="1"/>
</dbReference>
<dbReference type="EMBL" id="AF152538">
    <property type="protein sequence ID" value="AAF71148.1"/>
    <property type="molecule type" value="Genomic_DNA"/>
</dbReference>
<feature type="non-terminal residue" evidence="2">
    <location>
        <position position="131"/>
    </location>
</feature>
<dbReference type="InterPro" id="IPR036397">
    <property type="entry name" value="RNaseH_sf"/>
</dbReference>
<dbReference type="GO" id="GO:0015074">
    <property type="term" value="P:DNA integration"/>
    <property type="evidence" value="ECO:0007669"/>
    <property type="project" value="InterPro"/>
</dbReference>
<name>Q9M6T2_ABIAL</name>
<evidence type="ECO:0000259" key="1">
    <source>
        <dbReference type="PROSITE" id="PS50994"/>
    </source>
</evidence>
<protein>
    <submittedName>
        <fullName evidence="2">Pol protein integrase region</fullName>
    </submittedName>
</protein>
<dbReference type="InterPro" id="IPR012337">
    <property type="entry name" value="RNaseH-like_sf"/>
</dbReference>
<accession>Q9M6T2</accession>
<feature type="non-terminal residue" evidence="2">
    <location>
        <position position="1"/>
    </location>
</feature>
<dbReference type="PROSITE" id="PS50994">
    <property type="entry name" value="INTEGRASE"/>
    <property type="match status" value="1"/>
</dbReference>
<evidence type="ECO:0000313" key="2">
    <source>
        <dbReference type="EMBL" id="AAF71148.1"/>
    </source>
</evidence>
<reference evidence="2" key="1">
    <citation type="submission" date="1999-05" db="EMBL/GenBank/DDBJ databases">
        <title>Conservation of repetitive DNA among Pinaceae.</title>
        <authorList>
            <person name="Cattonaro F."/>
            <person name="Morgante M."/>
        </authorList>
    </citation>
    <scope>NUCLEOTIDE SEQUENCE</scope>
</reference>
<dbReference type="InterPro" id="IPR001584">
    <property type="entry name" value="Integrase_cat-core"/>
</dbReference>
<organism evidence="2">
    <name type="scientific">Abies alba</name>
    <name type="common">Edeltanne</name>
    <name type="synonym">European silver fir</name>
    <dbReference type="NCBI Taxonomy" id="45372"/>
    <lineage>
        <taxon>Eukaryota</taxon>
        <taxon>Viridiplantae</taxon>
        <taxon>Streptophyta</taxon>
        <taxon>Embryophyta</taxon>
        <taxon>Tracheophyta</taxon>
        <taxon>Spermatophyta</taxon>
        <taxon>Pinopsida</taxon>
        <taxon>Pinidae</taxon>
        <taxon>Conifers I</taxon>
        <taxon>Pinales</taxon>
        <taxon>Pinaceae</taxon>
        <taxon>Abies</taxon>
    </lineage>
</organism>
<proteinExistence type="predicted"/>